<dbReference type="InterPro" id="IPR026465">
    <property type="entry name" value="Ser_adhes_glycop_N"/>
</dbReference>
<name>A0A0F2DX54_STRMT</name>
<keyword evidence="2" id="KW-0964">Secreted</keyword>
<dbReference type="Pfam" id="PF00746">
    <property type="entry name" value="Gram_pos_anchor"/>
    <property type="match status" value="1"/>
</dbReference>
<accession>A0A0F2DX54</accession>
<evidence type="ECO:0000313" key="7">
    <source>
        <dbReference type="EMBL" id="KJQ75653.1"/>
    </source>
</evidence>
<proteinExistence type="predicted"/>
<feature type="region of interest" description="Disordered" evidence="5">
    <location>
        <begin position="120"/>
        <end position="196"/>
    </location>
</feature>
<reference evidence="7 8" key="1">
    <citation type="submission" date="2015-02" db="EMBL/GenBank/DDBJ databases">
        <title>Evolution of amylase-binding proteins of oral streptococcal species.</title>
        <authorList>
            <person name="Haase E.M."/>
        </authorList>
    </citation>
    <scope>NUCLEOTIDE SEQUENCE [LARGE SCALE GENOMIC DNA]</scope>
    <source>
        <strain evidence="7 8">SK145</strain>
    </source>
</reference>
<dbReference type="EMBL" id="JYGS01000001">
    <property type="protein sequence ID" value="KJQ75653.1"/>
    <property type="molecule type" value="Genomic_DNA"/>
</dbReference>
<protein>
    <submittedName>
        <fullName evidence="7">Platelet binding protein GspB</fullName>
    </submittedName>
</protein>
<feature type="compositionally biased region" description="Low complexity" evidence="5">
    <location>
        <begin position="120"/>
        <end position="185"/>
    </location>
</feature>
<dbReference type="Pfam" id="PF08428">
    <property type="entry name" value="Rib"/>
    <property type="match status" value="1"/>
</dbReference>
<dbReference type="InterPro" id="IPR019931">
    <property type="entry name" value="LPXTG_anchor"/>
</dbReference>
<organism evidence="7 8">
    <name type="scientific">Streptococcus mitis</name>
    <dbReference type="NCBI Taxonomy" id="28037"/>
    <lineage>
        <taxon>Bacteria</taxon>
        <taxon>Bacillati</taxon>
        <taxon>Bacillota</taxon>
        <taxon>Bacilli</taxon>
        <taxon>Lactobacillales</taxon>
        <taxon>Streptococcaceae</taxon>
        <taxon>Streptococcus</taxon>
        <taxon>Streptococcus mitis group</taxon>
    </lineage>
</organism>
<keyword evidence="1" id="KW-0134">Cell wall</keyword>
<sequence>MFFRRQKGEYRESDRVTRYKLIKSGKHWLRASTSLFGLFKVLRGGVDTTQVMTEVVEDKVNPYITGLDIIKGLAATGAVLGGSVATQTKVFANETVAVEKTLENPDLLVTNDTVVLGTTSVSNSENSASLSTSTSESASMSESVSKSSSASASASTSASASASTSNSASTSASVSTSTSISQSTSEPGSFSTASSLSVEQSTSATATEKDSSVSTESTGLKIDSALLKATEIDGKISASAAQSTSTTTSIVGVTAGAIATAEVSAKQQDDNRKKLTKLSAEMGEYLAKAVGLPNADSAITKVNAAVTEIEKALADPTSDLTAVVQKATQARNSIANAVLRAHSGARDARNGKAMLRDASLRASWAPNQNDGRMTVTSPDATFDKATGIATYTMNVQANSALNNVGVKINVGQGGHVQSATFNGNSMEKTYTQGSEIVYNYRHGQNRNLSGRIEVKVKYDNNVPTATADMQVQVSSAPIGKNTSGNASAVQHGSVATGYNASRPTPPPSVGKSGPIIQNNNGTHFDVYNDDYFVHNLPILKNGASIRQYGIIKQDAIPGVTYGGQLMGQEINRPNPRYNPYVASTGSPWLNQKEEIKNIGTGISGTVGNGEASAEVGKTYSYSIGALDWGNKSSQTTITYTVKGFNERHDVQSGDVVQVKDLEHLTQQEIAEVYNNFINNDANKRDLLTNRDLTKDVSKSNLTSDANGTVLTFPGTKAKIEVSTNGTITVTYRDGTTSTINATLEKYNPIAKVPKVYTYVGEQASDLGTASNFIQRANGEAFPAGTRITWKQGAGITNDGTGSKQAIAHIDYPNGGSEDVTVNYEVLSTIKSKGPVNDIQGTPPHNGTLWHNYVDKEGTAGYPSGASQAWSKDGQVVSGSPINTNEAGRHNYQVTFTYPVGRMGENDPNKLSHTVDVVHDVYKFGSNRSYTFTQNKTDEPAYKQAVANPNEVVNKFVGSPDFNAARTNYNWVGGAPSLATVGTFTKEVEVELPADSTGVRVKQKVPVTVRVNPQAPEIADDSVTEKGGLPNRQIVVNNVTPGATVTLTIGTQTFTKQSTGTSVTFEPSELKRATDANNGLLPTGNVTVKQEKVVTTPAGGKETLTSDTTTKTITKENVAPNPEFEIYVKNDKTKKWEKLSPKNNVRPGTSGYEIFAGDEVKVVLKGSDNSGKLRDLKLYDGVSDKDRIFSGDYSSNDSAPGFKNKPTNAPAALEYTATYNPNQKYADGNKWTLGVKAVDLSNNEARTPAAVVAQGKLNEKFPGVKPSGVFQVENPNALKQPEKDKILAAVKTANPETANRISSYSIAENGTVTITYKDGTVNTVTPDISDSDYRASVSASTSASQSASASASTSAVASASASTSAVASASASTSAVASASASTSAVASASASTSAVASASASTSAVASASASTSAVASASASTSAVASASASTSAVASASASTSAVASASASTSAVASASASTSAVASASASTSAVASASASTSAVASASASTSAVASASASTSAVASASASTSAVASASASTSAVASASASTSAVASASASTSAVASASASTSAVASASASTSAVASASASTSAVASASASTSAVASASASTSAVASASASTSAVASASASTSAVASASASTSAVASASASTSAVASASASTSAVASASASTSAVASASASTSAVASASASTSAVASASASTSAVASASASTSAVASASASTSAVASASASTSAVASASASTSAVASASASTSAVASASASTSAVASASASTSAVASASASTSAVASASASTSAVASASASTSAVASASASTSAVASASASTSAVASASASTSAVASASASTSAVASASASTSAVASASASTSAVASASASTSAVASASASTSAVASASASTSAVASASASTSAVASASASTSAVASASASTSAVASASASTSAVASASASTSAVASASASTSVVASASASTSAVASASASTSAVASASASTSAVASASASTSAVASASASTSAVASASASTSAVASASASTSAVASASASTSAVASASASTSAVASASASTSAVASASASTSAVASASASTSAVASASASTSAVASASTSAVASASASTSAVASASASTSAVASASASTSAVASASASTSAVASASASTSAVASASASTSAVASASAAVSTSVSNSASTSTSISVSNSANHSNSQVGNTSESTGKSQKELPNTGTESSTRSVLLGALSALTGIGLVVKRRKRDEEE</sequence>
<dbReference type="Proteomes" id="UP000033590">
    <property type="component" value="Unassembled WGS sequence"/>
</dbReference>
<dbReference type="Pfam" id="PF19258">
    <property type="entry name" value="KxYKxGKxW_sig"/>
    <property type="match status" value="1"/>
</dbReference>
<evidence type="ECO:0000256" key="1">
    <source>
        <dbReference type="ARBA" id="ARBA00022512"/>
    </source>
</evidence>
<dbReference type="InterPro" id="IPR044024">
    <property type="entry name" value="aRib"/>
</dbReference>
<dbReference type="NCBIfam" id="TIGR01167">
    <property type="entry name" value="LPXTG_anchor"/>
    <property type="match status" value="1"/>
</dbReference>
<dbReference type="PATRIC" id="fig|28037.215.peg.125"/>
<evidence type="ECO:0000256" key="2">
    <source>
        <dbReference type="ARBA" id="ARBA00022525"/>
    </source>
</evidence>
<dbReference type="Gene3D" id="3.10.20.890">
    <property type="match status" value="2"/>
</dbReference>
<evidence type="ECO:0000259" key="6">
    <source>
        <dbReference type="PROSITE" id="PS50847"/>
    </source>
</evidence>
<dbReference type="PROSITE" id="PS50847">
    <property type="entry name" value="GRAM_POS_ANCHORING"/>
    <property type="match status" value="1"/>
</dbReference>
<dbReference type="Pfam" id="PF18938">
    <property type="entry name" value="aRib"/>
    <property type="match status" value="1"/>
</dbReference>
<feature type="region of interest" description="Disordered" evidence="5">
    <location>
        <begin position="496"/>
        <end position="516"/>
    </location>
</feature>
<gene>
    <name evidence="7" type="primary">gspB</name>
    <name evidence="7" type="ORF">TZ93_00121</name>
</gene>
<evidence type="ECO:0000256" key="5">
    <source>
        <dbReference type="SAM" id="MobiDB-lite"/>
    </source>
</evidence>
<feature type="compositionally biased region" description="Polar residues" evidence="5">
    <location>
        <begin position="2154"/>
        <end position="2191"/>
    </location>
</feature>
<evidence type="ECO:0000313" key="8">
    <source>
        <dbReference type="Proteomes" id="UP000033590"/>
    </source>
</evidence>
<keyword evidence="3" id="KW-0732">Signal</keyword>
<dbReference type="InterPro" id="IPR059115">
    <property type="entry name" value="Rib"/>
</dbReference>
<dbReference type="NCBIfam" id="TIGR04224">
    <property type="entry name" value="ser_adhes_Nterm"/>
    <property type="match status" value="1"/>
</dbReference>
<feature type="domain" description="Gram-positive cocci surface proteins LPxTG" evidence="6">
    <location>
        <begin position="2181"/>
        <end position="2217"/>
    </location>
</feature>
<feature type="region of interest" description="Disordered" evidence="5">
    <location>
        <begin position="2151"/>
        <end position="2191"/>
    </location>
</feature>
<dbReference type="InterPro" id="IPR022263">
    <property type="entry name" value="KxYKxGKxW"/>
</dbReference>
<keyword evidence="4" id="KW-0572">Peptidoglycan-anchor</keyword>
<dbReference type="NCBIfam" id="TIGR03715">
    <property type="entry name" value="KxYKxGKxW"/>
    <property type="match status" value="1"/>
</dbReference>
<evidence type="ECO:0000256" key="4">
    <source>
        <dbReference type="ARBA" id="ARBA00023088"/>
    </source>
</evidence>
<dbReference type="RefSeq" id="WP_045604866.1">
    <property type="nucleotide sequence ID" value="NZ_JYGS01000001.1"/>
</dbReference>
<comment type="caution">
    <text evidence="7">The sequence shown here is derived from an EMBL/GenBank/DDBJ whole genome shotgun (WGS) entry which is preliminary data.</text>
</comment>
<feature type="compositionally biased region" description="Polar residues" evidence="5">
    <location>
        <begin position="186"/>
        <end position="196"/>
    </location>
</feature>
<evidence type="ECO:0000256" key="3">
    <source>
        <dbReference type="ARBA" id="ARBA00022729"/>
    </source>
</evidence>